<dbReference type="Proteomes" id="UP000515159">
    <property type="component" value="Chromosome 15"/>
</dbReference>
<keyword evidence="3" id="KW-0732">Signal</keyword>
<dbReference type="InterPro" id="IPR034446">
    <property type="entry name" value="Fndc10"/>
</dbReference>
<keyword evidence="2" id="KW-0472">Membrane</keyword>
<name>A0A6P8PBG2_GEOSA</name>
<feature type="domain" description="Fibronectin type-III" evidence="4">
    <location>
        <begin position="123"/>
        <end position="217"/>
    </location>
</feature>
<feature type="transmembrane region" description="Helical" evidence="2">
    <location>
        <begin position="222"/>
        <end position="248"/>
    </location>
</feature>
<dbReference type="OrthoDB" id="9450734at2759"/>
<dbReference type="PANTHER" id="PTHR39233">
    <property type="entry name" value="FIBRONECTIN TYPE III DOMAIN-CONTAINING PROTEIN 10"/>
    <property type="match status" value="1"/>
</dbReference>
<dbReference type="GeneID" id="117349230"/>
<dbReference type="PANTHER" id="PTHR39233:SF1">
    <property type="entry name" value="FIBRONECTIN TYPE III DOMAIN-CONTAINING PROTEIN 10"/>
    <property type="match status" value="1"/>
</dbReference>
<gene>
    <name evidence="6" type="primary">FNDC10</name>
</gene>
<dbReference type="CTD" id="643988"/>
<reference evidence="6" key="1">
    <citation type="submission" date="2025-08" db="UniProtKB">
        <authorList>
            <consortium name="RefSeq"/>
        </authorList>
    </citation>
    <scope>IDENTIFICATION</scope>
</reference>
<dbReference type="InParanoid" id="A0A6P8PBG2"/>
<feature type="chain" id="PRO_5028144862" evidence="3">
    <location>
        <begin position="21"/>
        <end position="265"/>
    </location>
</feature>
<protein>
    <submittedName>
        <fullName evidence="6">Fibronectin type III domain-containing protein 10</fullName>
    </submittedName>
</protein>
<sequence length="265" mass="28802">MIRLIWGTLQSLVFLGLCEWRPAPVGGRWRRSFPGLQGEGTWDDPGEPSGGNRSPAAGDTGAHPLAQRDRRGAAARNLSGAQAEDLLCPYKVTGEGDAGGRLCFRTSDSDFFCHRRDCRAYRSGEVLRASVLRNGSALLQWQPPEVQTRPIKGFALNCSWKGAYTRFQCDSVQLGASCRDYLLANVHDNVKYRICLQTLYANGSAAGECVEFAVEPAGMQDIVIAMTAVGGSICVMLVIICLLVAYITENLMPPAFSRPTSKRGP</sequence>
<dbReference type="InterPro" id="IPR036116">
    <property type="entry name" value="FN3_sf"/>
</dbReference>
<dbReference type="KEGG" id="gsh:117349230"/>
<dbReference type="PROSITE" id="PS50853">
    <property type="entry name" value="FN3"/>
    <property type="match status" value="1"/>
</dbReference>
<feature type="signal peptide" evidence="3">
    <location>
        <begin position="1"/>
        <end position="20"/>
    </location>
</feature>
<dbReference type="SUPFAM" id="SSF49265">
    <property type="entry name" value="Fibronectin type III"/>
    <property type="match status" value="1"/>
</dbReference>
<keyword evidence="5" id="KW-1185">Reference proteome</keyword>
<feature type="region of interest" description="Disordered" evidence="1">
    <location>
        <begin position="32"/>
        <end position="64"/>
    </location>
</feature>
<dbReference type="FunCoup" id="A0A6P8PBG2">
    <property type="interactions" value="1"/>
</dbReference>
<dbReference type="CDD" id="cd00063">
    <property type="entry name" value="FN3"/>
    <property type="match status" value="1"/>
</dbReference>
<dbReference type="AlphaFoldDB" id="A0A6P8PBG2"/>
<dbReference type="InterPro" id="IPR003961">
    <property type="entry name" value="FN3_dom"/>
</dbReference>
<evidence type="ECO:0000313" key="6">
    <source>
        <dbReference type="RefSeq" id="XP_033778320.1"/>
    </source>
</evidence>
<keyword evidence="2" id="KW-0812">Transmembrane</keyword>
<evidence type="ECO:0000256" key="1">
    <source>
        <dbReference type="SAM" id="MobiDB-lite"/>
    </source>
</evidence>
<organism evidence="5 6">
    <name type="scientific">Geotrypetes seraphini</name>
    <name type="common">Gaboon caecilian</name>
    <name type="synonym">Caecilia seraphini</name>
    <dbReference type="NCBI Taxonomy" id="260995"/>
    <lineage>
        <taxon>Eukaryota</taxon>
        <taxon>Metazoa</taxon>
        <taxon>Chordata</taxon>
        <taxon>Craniata</taxon>
        <taxon>Vertebrata</taxon>
        <taxon>Euteleostomi</taxon>
        <taxon>Amphibia</taxon>
        <taxon>Gymnophiona</taxon>
        <taxon>Geotrypetes</taxon>
    </lineage>
</organism>
<evidence type="ECO:0000256" key="3">
    <source>
        <dbReference type="SAM" id="SignalP"/>
    </source>
</evidence>
<evidence type="ECO:0000313" key="5">
    <source>
        <dbReference type="Proteomes" id="UP000515159"/>
    </source>
</evidence>
<proteinExistence type="predicted"/>
<dbReference type="RefSeq" id="XP_033778320.1">
    <property type="nucleotide sequence ID" value="XM_033922429.1"/>
</dbReference>
<evidence type="ECO:0000256" key="2">
    <source>
        <dbReference type="SAM" id="Phobius"/>
    </source>
</evidence>
<evidence type="ECO:0000259" key="4">
    <source>
        <dbReference type="PROSITE" id="PS50853"/>
    </source>
</evidence>
<dbReference type="Pfam" id="PF17742">
    <property type="entry name" value="Fndc10"/>
    <property type="match status" value="1"/>
</dbReference>
<keyword evidence="2" id="KW-1133">Transmembrane helix</keyword>
<accession>A0A6P8PBG2</accession>